<organism evidence="2 3">
    <name type="scientific">Rufibacter quisquiliarum</name>
    <dbReference type="NCBI Taxonomy" id="1549639"/>
    <lineage>
        <taxon>Bacteria</taxon>
        <taxon>Pseudomonadati</taxon>
        <taxon>Bacteroidota</taxon>
        <taxon>Cytophagia</taxon>
        <taxon>Cytophagales</taxon>
        <taxon>Hymenobacteraceae</taxon>
        <taxon>Rufibacter</taxon>
    </lineage>
</organism>
<dbReference type="EMBL" id="JACJIQ010000026">
    <property type="protein sequence ID" value="MBA9079653.1"/>
    <property type="molecule type" value="Genomic_DNA"/>
</dbReference>
<name>A0A839GNX0_9BACT</name>
<sequence length="315" mass="34752">MKKIVLPFLLLWALSSAAQQSASYTQYIFNGLVINPAYAGSKGVLNVTGLFRSQWSGLEGAPHTQTLAVDGTLLNQRIGLGLQLMNDELGAQRQRTINVSSAVRIKLGEKTRLSVGLSGGVSQFSIDGTKIRLIDPEPDAAIPATKESVFLPDVKAGIFFNTERYFLGISASNLITGSNRIAYTPARHYFLTSGYVFDLGSLLKFKPSFLVKEDLKSPTNIDLNAFFLIGDRLWLGGTYRMALKVFNTSRYQALELENMNAWALMAEVYVTPKIKVGYSNDMTLTSLQGHASHELSVGFFFFRDADSPSLTIRHF</sequence>
<dbReference type="InterPro" id="IPR019861">
    <property type="entry name" value="PorP/SprF_Bacteroidetes"/>
</dbReference>
<gene>
    <name evidence="2" type="ORF">FHS90_004392</name>
</gene>
<evidence type="ECO:0000256" key="1">
    <source>
        <dbReference type="SAM" id="SignalP"/>
    </source>
</evidence>
<comment type="caution">
    <text evidence="2">The sequence shown here is derived from an EMBL/GenBank/DDBJ whole genome shotgun (WGS) entry which is preliminary data.</text>
</comment>
<evidence type="ECO:0000313" key="3">
    <source>
        <dbReference type="Proteomes" id="UP000563094"/>
    </source>
</evidence>
<dbReference type="Pfam" id="PF11751">
    <property type="entry name" value="PorP_SprF"/>
    <property type="match status" value="1"/>
</dbReference>
<proteinExistence type="predicted"/>
<feature type="chain" id="PRO_5032746603" evidence="1">
    <location>
        <begin position="19"/>
        <end position="315"/>
    </location>
</feature>
<accession>A0A839GNX0</accession>
<dbReference type="AlphaFoldDB" id="A0A839GNX0"/>
<protein>
    <submittedName>
        <fullName evidence="2">Type IX secretion system PorP/SprF family membrane protein</fullName>
    </submittedName>
</protein>
<evidence type="ECO:0000313" key="2">
    <source>
        <dbReference type="EMBL" id="MBA9079653.1"/>
    </source>
</evidence>
<feature type="signal peptide" evidence="1">
    <location>
        <begin position="1"/>
        <end position="18"/>
    </location>
</feature>
<keyword evidence="1" id="KW-0732">Signal</keyword>
<reference evidence="2 3" key="1">
    <citation type="submission" date="2020-08" db="EMBL/GenBank/DDBJ databases">
        <title>Genomic Encyclopedia of Type Strains, Phase IV (KMG-IV): sequencing the most valuable type-strain genomes for metagenomic binning, comparative biology and taxonomic classification.</title>
        <authorList>
            <person name="Goeker M."/>
        </authorList>
    </citation>
    <scope>NUCLEOTIDE SEQUENCE [LARGE SCALE GENOMIC DNA]</scope>
    <source>
        <strain evidence="2 3">DSM 29854</strain>
    </source>
</reference>
<dbReference type="NCBIfam" id="TIGR03519">
    <property type="entry name" value="T9SS_PorP_fam"/>
    <property type="match status" value="1"/>
</dbReference>
<dbReference type="Proteomes" id="UP000563094">
    <property type="component" value="Unassembled WGS sequence"/>
</dbReference>
<keyword evidence="3" id="KW-1185">Reference proteome</keyword>
<dbReference type="RefSeq" id="WP_182514455.1">
    <property type="nucleotide sequence ID" value="NZ_JACJIQ010000026.1"/>
</dbReference>